<reference evidence="2" key="1">
    <citation type="submission" date="2018-06" db="EMBL/GenBank/DDBJ databases">
        <authorList>
            <person name="Zhirakovskaya E."/>
        </authorList>
    </citation>
    <scope>NUCLEOTIDE SEQUENCE</scope>
</reference>
<dbReference type="Gene3D" id="1.10.390.10">
    <property type="entry name" value="Neutral Protease Domain 2"/>
    <property type="match status" value="1"/>
</dbReference>
<accession>A0A3B0ZFP0</accession>
<feature type="non-terminal residue" evidence="2">
    <location>
        <position position="214"/>
    </location>
</feature>
<protein>
    <recommendedName>
        <fullName evidence="1">Peptidase M61 catalytic domain-containing protein</fullName>
    </recommendedName>
</protein>
<feature type="domain" description="Peptidase M61 catalytic" evidence="1">
    <location>
        <begin position="127"/>
        <end position="183"/>
    </location>
</feature>
<dbReference type="EMBL" id="UOFK01000213">
    <property type="protein sequence ID" value="VAW80164.1"/>
    <property type="molecule type" value="Genomic_DNA"/>
</dbReference>
<dbReference type="InterPro" id="IPR027268">
    <property type="entry name" value="Peptidase_M4/M1_CTD_sf"/>
</dbReference>
<evidence type="ECO:0000259" key="1">
    <source>
        <dbReference type="Pfam" id="PF05299"/>
    </source>
</evidence>
<dbReference type="InterPro" id="IPR007963">
    <property type="entry name" value="Peptidase_M61_catalytic"/>
</dbReference>
<evidence type="ECO:0000313" key="2">
    <source>
        <dbReference type="EMBL" id="VAW80164.1"/>
    </source>
</evidence>
<dbReference type="Pfam" id="PF05299">
    <property type="entry name" value="Peptidase_M61"/>
    <property type="match status" value="1"/>
</dbReference>
<name>A0A3B0ZFP0_9ZZZZ</name>
<proteinExistence type="predicted"/>
<gene>
    <name evidence="2" type="ORF">MNBD_GAMMA13-1500</name>
</gene>
<sequence>MFVLLLIAALSPWVLADSITHKNQYINVQYEPTLTRAERQQTYTWLQQVSNALLTVYGVWPKDIFNIKIQHSSNRDSPVPWGQVNRGNPNTIALTINPDFDLRDFSQDWTAYHELSHLFIPYQGHGDLWFSEGLASYYQNIIQARSGLLSEVGLWGNLANGFARGRQQNTYSHLPLAEISDHMGRYRNFMRVHWTGVHYWLTADMVLRQQSQNK</sequence>
<dbReference type="AlphaFoldDB" id="A0A3B0ZFP0"/>
<organism evidence="2">
    <name type="scientific">hydrothermal vent metagenome</name>
    <dbReference type="NCBI Taxonomy" id="652676"/>
    <lineage>
        <taxon>unclassified sequences</taxon>
        <taxon>metagenomes</taxon>
        <taxon>ecological metagenomes</taxon>
    </lineage>
</organism>